<evidence type="ECO:0000313" key="2">
    <source>
        <dbReference type="EMBL" id="KIH48776.1"/>
    </source>
</evidence>
<organism evidence="2 3">
    <name type="scientific">Ancylostoma duodenale</name>
    <dbReference type="NCBI Taxonomy" id="51022"/>
    <lineage>
        <taxon>Eukaryota</taxon>
        <taxon>Metazoa</taxon>
        <taxon>Ecdysozoa</taxon>
        <taxon>Nematoda</taxon>
        <taxon>Chromadorea</taxon>
        <taxon>Rhabditida</taxon>
        <taxon>Rhabditina</taxon>
        <taxon>Rhabditomorpha</taxon>
        <taxon>Strongyloidea</taxon>
        <taxon>Ancylostomatidae</taxon>
        <taxon>Ancylostomatinae</taxon>
        <taxon>Ancylostoma</taxon>
    </lineage>
</organism>
<accession>A0A0C2FV15</accession>
<protein>
    <recommendedName>
        <fullName evidence="1">Maestro/Maestro-like HEAT-repeats domain-containing protein</fullName>
    </recommendedName>
</protein>
<dbReference type="InterPro" id="IPR045206">
    <property type="entry name" value="Maestro_heat-like_prot"/>
</dbReference>
<dbReference type="EMBL" id="KN757001">
    <property type="protein sequence ID" value="KIH48776.1"/>
    <property type="molecule type" value="Genomic_DNA"/>
</dbReference>
<feature type="non-terminal residue" evidence="2">
    <location>
        <position position="1"/>
    </location>
</feature>
<reference evidence="2 3" key="1">
    <citation type="submission" date="2013-12" db="EMBL/GenBank/DDBJ databases">
        <title>Draft genome of the parsitic nematode Ancylostoma duodenale.</title>
        <authorList>
            <person name="Mitreva M."/>
        </authorList>
    </citation>
    <scope>NUCLEOTIDE SEQUENCE [LARGE SCALE GENOMIC DNA]</scope>
    <source>
        <strain evidence="2 3">Zhejiang</strain>
    </source>
</reference>
<dbReference type="GO" id="GO:0005737">
    <property type="term" value="C:cytoplasm"/>
    <property type="evidence" value="ECO:0007669"/>
    <property type="project" value="TreeGrafter"/>
</dbReference>
<dbReference type="Gene3D" id="1.25.10.10">
    <property type="entry name" value="Leucine-rich Repeat Variant"/>
    <property type="match status" value="1"/>
</dbReference>
<dbReference type="PANTHER" id="PTHR23120:SF0">
    <property type="entry name" value="MAESTRO HEAT-LIKE REPEAT FAMILY MEMBER 1"/>
    <property type="match status" value="1"/>
</dbReference>
<proteinExistence type="predicted"/>
<evidence type="ECO:0000259" key="1">
    <source>
        <dbReference type="Pfam" id="PF23227"/>
    </source>
</evidence>
<name>A0A0C2FV15_9BILA</name>
<dbReference type="Proteomes" id="UP000054047">
    <property type="component" value="Unassembled WGS sequence"/>
</dbReference>
<dbReference type="AlphaFoldDB" id="A0A0C2FV15"/>
<dbReference type="InterPro" id="IPR011989">
    <property type="entry name" value="ARM-like"/>
</dbReference>
<feature type="non-terminal residue" evidence="2">
    <location>
        <position position="142"/>
    </location>
</feature>
<dbReference type="InterPro" id="IPR055406">
    <property type="entry name" value="HEAT_Maestro"/>
</dbReference>
<dbReference type="Pfam" id="PF23227">
    <property type="entry name" value="HEAT_MROH2B_C"/>
    <property type="match status" value="1"/>
</dbReference>
<evidence type="ECO:0000313" key="3">
    <source>
        <dbReference type="Proteomes" id="UP000054047"/>
    </source>
</evidence>
<keyword evidence="3" id="KW-1185">Reference proteome</keyword>
<sequence length="142" mass="15485">ESGGLRAASFSLFGELGARVGGESEEFMSHLHANIVAILLHLNDENEDVRKACSTTLNQVHSLFGVGTFSSIIEREMKGGRQPASYPAVQRDLAGVLALSFPDRVNQYALTCSNYFQKFECTYSSKCGTSDRSRAATERSGR</sequence>
<dbReference type="OrthoDB" id="1884734at2759"/>
<dbReference type="PANTHER" id="PTHR23120">
    <property type="entry name" value="MAESTRO-RELATED HEAT DOMAIN-CONTAINING"/>
    <property type="match status" value="1"/>
</dbReference>
<feature type="domain" description="Maestro/Maestro-like HEAT-repeats" evidence="1">
    <location>
        <begin position="1"/>
        <end position="117"/>
    </location>
</feature>
<gene>
    <name evidence="2" type="ORF">ANCDUO_21151</name>
</gene>